<dbReference type="Proteomes" id="UP000307756">
    <property type="component" value="Unassembled WGS sequence"/>
</dbReference>
<gene>
    <name evidence="1" type="ORF">FA727_18580</name>
</gene>
<dbReference type="RefSeq" id="WP_136833038.1">
    <property type="nucleotide sequence ID" value="NZ_SWBM01000005.1"/>
</dbReference>
<dbReference type="Pfam" id="PF14106">
    <property type="entry name" value="DUF4279"/>
    <property type="match status" value="1"/>
</dbReference>
<sequence length="152" mass="17957">MEYTKTSIEVYFSLESKAENDFSIAYVTNKLGVFPTYTQKKGEWHKPTPPIHRSYTPRQHKYTEWKYSTELRETVNLPLLLDQMLNTFSSKVHIINQLKEELQIHPYFRIVVYIVDGASPMFTFSKEIMQFAIDIGVEIDIDQYVFGFKEEV</sequence>
<reference evidence="1 2" key="1">
    <citation type="journal article" date="2011" name="J. Microbiol.">
        <title>Bacillus kyonggiensis sp. nov., isolated from soil of a lettuce field.</title>
        <authorList>
            <person name="Dong K."/>
            <person name="Lee S."/>
        </authorList>
    </citation>
    <scope>NUCLEOTIDE SEQUENCE [LARGE SCALE GENOMIC DNA]</scope>
    <source>
        <strain evidence="1 2">NB22</strain>
    </source>
</reference>
<evidence type="ECO:0000313" key="1">
    <source>
        <dbReference type="EMBL" id="TKC15431.1"/>
    </source>
</evidence>
<dbReference type="EMBL" id="SWBM01000005">
    <property type="protein sequence ID" value="TKC15431.1"/>
    <property type="molecule type" value="Genomic_DNA"/>
</dbReference>
<comment type="caution">
    <text evidence="1">The sequence shown here is derived from an EMBL/GenBank/DDBJ whole genome shotgun (WGS) entry which is preliminary data.</text>
</comment>
<keyword evidence="2" id="KW-1185">Reference proteome</keyword>
<name>A0A4U1CZZ4_9BACI</name>
<protein>
    <submittedName>
        <fullName evidence="1">DUF4279 domain-containing protein</fullName>
    </submittedName>
</protein>
<organism evidence="1 2">
    <name type="scientific">Robertmurraya kyonggiensis</name>
    <dbReference type="NCBI Taxonomy" id="1037680"/>
    <lineage>
        <taxon>Bacteria</taxon>
        <taxon>Bacillati</taxon>
        <taxon>Bacillota</taxon>
        <taxon>Bacilli</taxon>
        <taxon>Bacillales</taxon>
        <taxon>Bacillaceae</taxon>
        <taxon>Robertmurraya</taxon>
    </lineage>
</organism>
<dbReference type="OrthoDB" id="893918at2"/>
<dbReference type="AlphaFoldDB" id="A0A4U1CZZ4"/>
<evidence type="ECO:0000313" key="2">
    <source>
        <dbReference type="Proteomes" id="UP000307756"/>
    </source>
</evidence>
<accession>A0A4U1CZZ4</accession>
<proteinExistence type="predicted"/>
<dbReference type="InterPro" id="IPR025459">
    <property type="entry name" value="DUF4279"/>
</dbReference>